<dbReference type="Gene3D" id="3.15.10.50">
    <property type="match status" value="2"/>
</dbReference>
<dbReference type="EMBL" id="JACEEZ010003422">
    <property type="protein sequence ID" value="KAG0727401.1"/>
    <property type="molecule type" value="Genomic_DNA"/>
</dbReference>
<name>A0A8J4YR13_CHIOP</name>
<dbReference type="Pfam" id="PF16984">
    <property type="entry name" value="Grp7_allergen"/>
    <property type="match status" value="1"/>
</dbReference>
<keyword evidence="1" id="KW-0812">Transmembrane</keyword>
<sequence length="154" mass="16695">MKVPVLGVVWHGEAKLYDGWLRGLASIHRSDNAEFIKNSDGRVLGILAGLQLGDMKLYFEALLDTQTCKFKAEILEVTKLGSIDVSIQGLSVLGWIIASLVDFVMVFIGGFIRSIVETIMKDMTDQVLDGIDLHPIGSILGCDPVAAAPVAPFH</sequence>
<dbReference type="OrthoDB" id="6419576at2759"/>
<dbReference type="InterPro" id="IPR038602">
    <property type="entry name" value="Mite_allergen_7_sf"/>
</dbReference>
<feature type="transmembrane region" description="Helical" evidence="1">
    <location>
        <begin position="92"/>
        <end position="112"/>
    </location>
</feature>
<dbReference type="InterPro" id="IPR020234">
    <property type="entry name" value="Mite_allergen_group-7"/>
</dbReference>
<dbReference type="Proteomes" id="UP000770661">
    <property type="component" value="Unassembled WGS sequence"/>
</dbReference>
<proteinExistence type="predicted"/>
<organism evidence="2 3">
    <name type="scientific">Chionoecetes opilio</name>
    <name type="common">Atlantic snow crab</name>
    <name type="synonym">Cancer opilio</name>
    <dbReference type="NCBI Taxonomy" id="41210"/>
    <lineage>
        <taxon>Eukaryota</taxon>
        <taxon>Metazoa</taxon>
        <taxon>Ecdysozoa</taxon>
        <taxon>Arthropoda</taxon>
        <taxon>Crustacea</taxon>
        <taxon>Multicrustacea</taxon>
        <taxon>Malacostraca</taxon>
        <taxon>Eumalacostraca</taxon>
        <taxon>Eucarida</taxon>
        <taxon>Decapoda</taxon>
        <taxon>Pleocyemata</taxon>
        <taxon>Brachyura</taxon>
        <taxon>Eubrachyura</taxon>
        <taxon>Majoidea</taxon>
        <taxon>Majidae</taxon>
        <taxon>Chionoecetes</taxon>
    </lineage>
</organism>
<evidence type="ECO:0000313" key="3">
    <source>
        <dbReference type="Proteomes" id="UP000770661"/>
    </source>
</evidence>
<keyword evidence="1" id="KW-1133">Transmembrane helix</keyword>
<dbReference type="AlphaFoldDB" id="A0A8J4YR13"/>
<keyword evidence="1" id="KW-0472">Membrane</keyword>
<accession>A0A8J4YR13</accession>
<gene>
    <name evidence="2" type="ORF">GWK47_034707</name>
</gene>
<protein>
    <submittedName>
        <fullName evidence="2">Uncharacterized protein</fullName>
    </submittedName>
</protein>
<evidence type="ECO:0000256" key="1">
    <source>
        <dbReference type="SAM" id="Phobius"/>
    </source>
</evidence>
<keyword evidence="3" id="KW-1185">Reference proteome</keyword>
<comment type="caution">
    <text evidence="2">The sequence shown here is derived from an EMBL/GenBank/DDBJ whole genome shotgun (WGS) entry which is preliminary data.</text>
</comment>
<reference evidence="2" key="1">
    <citation type="submission" date="2020-07" db="EMBL/GenBank/DDBJ databases">
        <title>The High-quality genome of the commercially important snow crab, Chionoecetes opilio.</title>
        <authorList>
            <person name="Jeong J.-H."/>
            <person name="Ryu S."/>
        </authorList>
    </citation>
    <scope>NUCLEOTIDE SEQUENCE</scope>
    <source>
        <strain evidence="2">MADBK_172401_WGS</strain>
        <tissue evidence="2">Digestive gland</tissue>
    </source>
</reference>
<evidence type="ECO:0000313" key="2">
    <source>
        <dbReference type="EMBL" id="KAG0727401.1"/>
    </source>
</evidence>